<organism evidence="1 2">
    <name type="scientific">Corynebacterium variabile</name>
    <dbReference type="NCBI Taxonomy" id="1727"/>
    <lineage>
        <taxon>Bacteria</taxon>
        <taxon>Bacillati</taxon>
        <taxon>Actinomycetota</taxon>
        <taxon>Actinomycetes</taxon>
        <taxon>Mycobacteriales</taxon>
        <taxon>Corynebacteriaceae</taxon>
        <taxon>Corynebacterium</taxon>
    </lineage>
</organism>
<dbReference type="EMBL" id="DMDD01000065">
    <property type="protein sequence ID" value="HAF71998.1"/>
    <property type="molecule type" value="Genomic_DNA"/>
</dbReference>
<reference evidence="1 2" key="1">
    <citation type="journal article" date="2018" name="Nat. Biotechnol.">
        <title>A standardized bacterial taxonomy based on genome phylogeny substantially revises the tree of life.</title>
        <authorList>
            <person name="Parks D.H."/>
            <person name="Chuvochina M."/>
            <person name="Waite D.W."/>
            <person name="Rinke C."/>
            <person name="Skarshewski A."/>
            <person name="Chaumeil P.A."/>
            <person name="Hugenholtz P."/>
        </authorList>
    </citation>
    <scope>NUCLEOTIDE SEQUENCE [LARGE SCALE GENOMIC DNA]</scope>
    <source>
        <strain evidence="1">UBA9851</strain>
    </source>
</reference>
<protein>
    <submittedName>
        <fullName evidence="1">Uncharacterized protein</fullName>
    </submittedName>
</protein>
<evidence type="ECO:0000313" key="2">
    <source>
        <dbReference type="Proteomes" id="UP000260925"/>
    </source>
</evidence>
<comment type="caution">
    <text evidence="1">The sequence shown here is derived from an EMBL/GenBank/DDBJ whole genome shotgun (WGS) entry which is preliminary data.</text>
</comment>
<dbReference type="AlphaFoldDB" id="A0A3B9QSR6"/>
<gene>
    <name evidence="1" type="ORF">DCL06_02800</name>
</gene>
<accession>A0A3B9QSR6</accession>
<sequence length="76" mass="8326">MRRSLHLRRRDRTDYTEWDATWDRWPGAAVEAGLDASDHDAAVGEVTIDDLAPSYATGTAETPVDATAVKEHVTAS</sequence>
<proteinExistence type="predicted"/>
<evidence type="ECO:0000313" key="1">
    <source>
        <dbReference type="EMBL" id="HAF71998.1"/>
    </source>
</evidence>
<name>A0A3B9QSR6_9CORY</name>
<dbReference type="Proteomes" id="UP000260925">
    <property type="component" value="Unassembled WGS sequence"/>
</dbReference>